<dbReference type="Pfam" id="PF14223">
    <property type="entry name" value="Retrotran_gag_2"/>
    <property type="match status" value="1"/>
</dbReference>
<accession>A0A2X0MRZ1</accession>
<reference evidence="1 2" key="1">
    <citation type="submission" date="2016-11" db="EMBL/GenBank/DDBJ databases">
        <authorList>
            <person name="Jaros S."/>
            <person name="Januszkiewicz K."/>
            <person name="Wedrychowicz H."/>
        </authorList>
    </citation>
    <scope>NUCLEOTIDE SEQUENCE [LARGE SCALE GENOMIC DNA]</scope>
</reference>
<name>A0A2X0MRZ1_9BASI</name>
<keyword evidence="2" id="KW-1185">Reference proteome</keyword>
<evidence type="ECO:0000313" key="1">
    <source>
        <dbReference type="EMBL" id="SGY26776.1"/>
    </source>
</evidence>
<evidence type="ECO:0000313" key="2">
    <source>
        <dbReference type="Proteomes" id="UP000249464"/>
    </source>
</evidence>
<organism evidence="1 2">
    <name type="scientific">Microbotryum silenes-dioicae</name>
    <dbReference type="NCBI Taxonomy" id="796604"/>
    <lineage>
        <taxon>Eukaryota</taxon>
        <taxon>Fungi</taxon>
        <taxon>Dikarya</taxon>
        <taxon>Basidiomycota</taxon>
        <taxon>Pucciniomycotina</taxon>
        <taxon>Microbotryomycetes</taxon>
        <taxon>Microbotryales</taxon>
        <taxon>Microbotryaceae</taxon>
        <taxon>Microbotryum</taxon>
    </lineage>
</organism>
<proteinExistence type="predicted"/>
<protein>
    <submittedName>
        <fullName evidence="1">BQ5605_C018g08784 protein</fullName>
    </submittedName>
</protein>
<dbReference type="Proteomes" id="UP000249464">
    <property type="component" value="Unassembled WGS sequence"/>
</dbReference>
<dbReference type="EMBL" id="FQNC01000020">
    <property type="protein sequence ID" value="SGY26776.1"/>
    <property type="molecule type" value="Genomic_DNA"/>
</dbReference>
<dbReference type="AlphaFoldDB" id="A0A2X0MRZ1"/>
<sequence length="100" mass="11406">MVKSKSPSAKNIWEKLKQHHEGNTDPFKIRTLLYEISNSSYNEDTNLGEFLQGITDKVDQLEDLGQKFKDEAIVAFMLQALPPSYEMLKQAIKLSDKCSV</sequence>
<gene>
    <name evidence="1" type="primary">BQ5605_C018g08784</name>
    <name evidence="1" type="ORF">BQ5605_C018G08784</name>
</gene>